<dbReference type="PANTHER" id="PTHR10890:SF3">
    <property type="entry name" value="CYSTEINE--TRNA LIGASE, CYTOPLASMIC"/>
    <property type="match status" value="1"/>
</dbReference>
<protein>
    <submittedName>
        <fullName evidence="11">Uncharacterized protein</fullName>
    </submittedName>
</protein>
<dbReference type="GO" id="GO:0046872">
    <property type="term" value="F:metal ion binding"/>
    <property type="evidence" value="ECO:0007669"/>
    <property type="project" value="UniProtKB-KW"/>
</dbReference>
<gene>
    <name evidence="11" type="ORF">EYQ16_02525</name>
</gene>
<dbReference type="GO" id="GO:0006423">
    <property type="term" value="P:cysteinyl-tRNA aminoacylation"/>
    <property type="evidence" value="ECO:0007669"/>
    <property type="project" value="InterPro"/>
</dbReference>
<evidence type="ECO:0000256" key="5">
    <source>
        <dbReference type="ARBA" id="ARBA00022741"/>
    </source>
</evidence>
<dbReference type="InterPro" id="IPR009080">
    <property type="entry name" value="tRNAsynth_Ia_anticodon-bd"/>
</dbReference>
<dbReference type="EMBL" id="DUAV01000022">
    <property type="protein sequence ID" value="HIG63378.1"/>
    <property type="molecule type" value="Genomic_DNA"/>
</dbReference>
<dbReference type="InterPro" id="IPR024909">
    <property type="entry name" value="Cys-tRNA/MSH_ligase"/>
</dbReference>
<keyword evidence="5" id="KW-0547">Nucleotide-binding</keyword>
<dbReference type="InterPro" id="IPR014729">
    <property type="entry name" value="Rossmann-like_a/b/a_fold"/>
</dbReference>
<feature type="domain" description="Cysteinyl-tRNA synthetase class Ia DALR" evidence="10">
    <location>
        <begin position="365"/>
        <end position="416"/>
    </location>
</feature>
<feature type="domain" description="tRNA synthetases class I catalytic" evidence="9">
    <location>
        <begin position="24"/>
        <end position="315"/>
    </location>
</feature>
<dbReference type="PANTHER" id="PTHR10890">
    <property type="entry name" value="CYSTEINYL-TRNA SYNTHETASE"/>
    <property type="match status" value="1"/>
</dbReference>
<dbReference type="PRINTS" id="PR00983">
    <property type="entry name" value="TRNASYNTHCYS"/>
</dbReference>
<evidence type="ECO:0000256" key="4">
    <source>
        <dbReference type="ARBA" id="ARBA00022723"/>
    </source>
</evidence>
<comment type="caution">
    <text evidence="11">The sequence shown here is derived from an EMBL/GenBank/DDBJ whole genome shotgun (WGS) entry which is preliminary data.</text>
</comment>
<reference evidence="12" key="1">
    <citation type="journal article" date="2019" name="bioRxiv">
        <title>Genome diversification in globally distributed novel marine Proteobacteria is linked to environmental adaptation.</title>
        <authorList>
            <person name="Zhou Z."/>
            <person name="Tran P.Q."/>
            <person name="Kieft K."/>
            <person name="Anantharaman K."/>
        </authorList>
    </citation>
    <scope>NUCLEOTIDE SEQUENCE [LARGE SCALE GENOMIC DNA]</scope>
</reference>
<evidence type="ECO:0000259" key="10">
    <source>
        <dbReference type="Pfam" id="PF09190"/>
    </source>
</evidence>
<organism evidence="11 12">
    <name type="scientific">Marine Group III euryarchaeote</name>
    <dbReference type="NCBI Taxonomy" id="2173149"/>
    <lineage>
        <taxon>Archaea</taxon>
        <taxon>Methanobacteriati</taxon>
        <taxon>Thermoplasmatota</taxon>
        <taxon>Thermoplasmata</taxon>
        <taxon>Candidatus Thermoprofundales</taxon>
    </lineage>
</organism>
<evidence type="ECO:0000259" key="9">
    <source>
        <dbReference type="Pfam" id="PF01406"/>
    </source>
</evidence>
<dbReference type="GO" id="GO:0004817">
    <property type="term" value="F:cysteine-tRNA ligase activity"/>
    <property type="evidence" value="ECO:0007669"/>
    <property type="project" value="UniProtKB-EC"/>
</dbReference>
<sequence length="419" mass="45115">MSRGLRLYNSATRRKTRFAPTGDPVRLYACGPTVYAPAHLGHAKSYVAVDVLRRWLEYRGYAVRHAQNFTDVADETAQAAARDGVPEAELTARYETEFLAQMDALGNLRPHALPRASGVADEIGALAARLLADGRAYESEGGIWLSVAPEQHGALLGTEIEAALCQPADAVDPGPKRGPFDFMLWGPPLPGGHSWAPNGAPRGRPGWHLECTLMASRDPGLPLDIHFGGADLAYPHHESELLLADALGLGEYCGVWMHNGLMEDADGKLSKSRGERLSLAAIFDDCPPAALRFYLLQYRYRDFTPFSETALKAACTEGEALGWTAAEVLTAGGSPDAAARDEKPHGASQLARGDPATAALLARLEAAMDDDLDSPLAVAALRELDPLARERLDSGGELRAVAALYRIFQRALGVFQWPS</sequence>
<accession>A0A7C7ZDD0</accession>
<evidence type="ECO:0000256" key="7">
    <source>
        <dbReference type="ARBA" id="ARBA00022840"/>
    </source>
</evidence>
<evidence type="ECO:0000256" key="2">
    <source>
        <dbReference type="ARBA" id="ARBA00004496"/>
    </source>
</evidence>
<dbReference type="GO" id="GO:0005829">
    <property type="term" value="C:cytosol"/>
    <property type="evidence" value="ECO:0007669"/>
    <property type="project" value="TreeGrafter"/>
</dbReference>
<comment type="subcellular location">
    <subcellularLocation>
        <location evidence="2">Cytoplasm</location>
    </subcellularLocation>
</comment>
<dbReference type="SUPFAM" id="SSF52374">
    <property type="entry name" value="Nucleotidylyl transferase"/>
    <property type="match status" value="1"/>
</dbReference>
<keyword evidence="6" id="KW-0862">Zinc</keyword>
<keyword evidence="3" id="KW-0436">Ligase</keyword>
<dbReference type="AlphaFoldDB" id="A0A7C7ZDD0"/>
<evidence type="ECO:0000256" key="3">
    <source>
        <dbReference type="ARBA" id="ARBA00022598"/>
    </source>
</evidence>
<proteinExistence type="predicted"/>
<evidence type="ECO:0000313" key="12">
    <source>
        <dbReference type="Proteomes" id="UP000589516"/>
    </source>
</evidence>
<dbReference type="Gene3D" id="3.40.50.620">
    <property type="entry name" value="HUPs"/>
    <property type="match status" value="1"/>
</dbReference>
<name>A0A7C7ZDD0_9ARCH</name>
<comment type="catalytic activity">
    <reaction evidence="8">
        <text>tRNA(Cys) + L-cysteine + ATP = L-cysteinyl-tRNA(Cys) + AMP + diphosphate</text>
        <dbReference type="Rhea" id="RHEA:17773"/>
        <dbReference type="Rhea" id="RHEA-COMP:9661"/>
        <dbReference type="Rhea" id="RHEA-COMP:9679"/>
        <dbReference type="ChEBI" id="CHEBI:30616"/>
        <dbReference type="ChEBI" id="CHEBI:33019"/>
        <dbReference type="ChEBI" id="CHEBI:35235"/>
        <dbReference type="ChEBI" id="CHEBI:78442"/>
        <dbReference type="ChEBI" id="CHEBI:78517"/>
        <dbReference type="ChEBI" id="CHEBI:456215"/>
        <dbReference type="EC" id="6.1.1.16"/>
    </reaction>
</comment>
<evidence type="ECO:0000313" key="11">
    <source>
        <dbReference type="EMBL" id="HIG63378.1"/>
    </source>
</evidence>
<keyword evidence="7" id="KW-0067">ATP-binding</keyword>
<dbReference type="InterPro" id="IPR032678">
    <property type="entry name" value="tRNA-synt_1_cat_dom"/>
</dbReference>
<keyword evidence="4" id="KW-0479">Metal-binding</keyword>
<evidence type="ECO:0000256" key="8">
    <source>
        <dbReference type="ARBA" id="ARBA00047398"/>
    </source>
</evidence>
<dbReference type="Pfam" id="PF09190">
    <property type="entry name" value="DALR_2"/>
    <property type="match status" value="1"/>
</dbReference>
<comment type="cofactor">
    <cofactor evidence="1">
        <name>Zn(2+)</name>
        <dbReference type="ChEBI" id="CHEBI:29105"/>
    </cofactor>
</comment>
<dbReference type="SUPFAM" id="SSF47323">
    <property type="entry name" value="Anticodon-binding domain of a subclass of class I aminoacyl-tRNA synthetases"/>
    <property type="match status" value="1"/>
</dbReference>
<dbReference type="GO" id="GO:0005524">
    <property type="term" value="F:ATP binding"/>
    <property type="evidence" value="ECO:0007669"/>
    <property type="project" value="UniProtKB-KW"/>
</dbReference>
<dbReference type="Proteomes" id="UP000589516">
    <property type="component" value="Unassembled WGS sequence"/>
</dbReference>
<evidence type="ECO:0000256" key="1">
    <source>
        <dbReference type="ARBA" id="ARBA00001947"/>
    </source>
</evidence>
<evidence type="ECO:0000256" key="6">
    <source>
        <dbReference type="ARBA" id="ARBA00022833"/>
    </source>
</evidence>
<dbReference type="Pfam" id="PF01406">
    <property type="entry name" value="tRNA-synt_1e"/>
    <property type="match status" value="1"/>
</dbReference>
<dbReference type="InterPro" id="IPR015273">
    <property type="entry name" value="Cys-tRNA-synt_Ia_DALR"/>
</dbReference>